<dbReference type="PANTHER" id="PTHR37529">
    <property type="entry name" value="TRANSPOSASE INSG FOR INSERTION SEQUENCE ELEMENT IS4-RELATED"/>
    <property type="match status" value="1"/>
</dbReference>
<proteinExistence type="predicted"/>
<feature type="domain" description="Transposase IS4-like" evidence="1">
    <location>
        <begin position="120"/>
        <end position="336"/>
    </location>
</feature>
<sequence>MVSEGVFAPGHVGELTRIVPFEMVDAVLAETSAGQRRLRKLPARVVVYLLMAATLFEDCGYLAVWRKLTAGLEAASIPTVTATALWDARTRLGPGPVRHLFDLLRGPASAIRTGGARWRGMLTVAIDGTYLDVPDSPTHRAYLGKVSNQYAAASGYPQICLTALVACGTRAIIDAAFGPRSSGETVYGQQLTRSLHHRMIVLLDRGFATNAFLASVAATGADFLARLSAIRKPPCLRRLEDGSFLSRFGPLEVRIIECEITIATSGGRNTGVYRLATTLLDARRYPAFDLVKLYHERWEVESAYFEIKKSMLGRRVLRARTWAGITQEIYALLSTYQAIRIAITDAADSAGADPDRASFSIALQTARDQLIQAAGIIEDSTIDLVGAIGRAVLARPMPGRRLRISPRAVKRPLSRYAYKSLRVDRRTYQATLSINILLTTPISP</sequence>
<dbReference type="Pfam" id="PF01609">
    <property type="entry name" value="DDE_Tnp_1"/>
    <property type="match status" value="1"/>
</dbReference>
<name>A0ABV4T2U6_9ACTN</name>
<dbReference type="InterPro" id="IPR047952">
    <property type="entry name" value="Transpos_IS4"/>
</dbReference>
<dbReference type="InterPro" id="IPR012337">
    <property type="entry name" value="RNaseH-like_sf"/>
</dbReference>
<evidence type="ECO:0000259" key="2">
    <source>
        <dbReference type="Pfam" id="PF13006"/>
    </source>
</evidence>
<dbReference type="InterPro" id="IPR024473">
    <property type="entry name" value="Transposases_IS4_N"/>
</dbReference>
<organism evidence="3 4">
    <name type="scientific">Streptomyces aureus</name>
    <dbReference type="NCBI Taxonomy" id="193461"/>
    <lineage>
        <taxon>Bacteria</taxon>
        <taxon>Bacillati</taxon>
        <taxon>Actinomycetota</taxon>
        <taxon>Actinomycetes</taxon>
        <taxon>Kitasatosporales</taxon>
        <taxon>Streptomycetaceae</taxon>
        <taxon>Streptomyces</taxon>
    </lineage>
</organism>
<dbReference type="RefSeq" id="WP_372567595.1">
    <property type="nucleotide sequence ID" value="NZ_JBGOSP010000079.1"/>
</dbReference>
<gene>
    <name evidence="3" type="ORF">ACEG43_48415</name>
</gene>
<feature type="domain" description="Transposase IS4 N-terminal" evidence="2">
    <location>
        <begin position="10"/>
        <end position="102"/>
    </location>
</feature>
<evidence type="ECO:0000313" key="3">
    <source>
        <dbReference type="EMBL" id="MFA3843811.1"/>
    </source>
</evidence>
<dbReference type="PANTHER" id="PTHR37529:SF1">
    <property type="entry name" value="TRANSPOSASE INSG FOR INSERTION SEQUENCE ELEMENT IS4-RELATED"/>
    <property type="match status" value="1"/>
</dbReference>
<dbReference type="Pfam" id="PF13006">
    <property type="entry name" value="Nterm_IS4"/>
    <property type="match status" value="1"/>
</dbReference>
<dbReference type="InterPro" id="IPR002559">
    <property type="entry name" value="Transposase_11"/>
</dbReference>
<dbReference type="EMBL" id="JBGOSP010000079">
    <property type="protein sequence ID" value="MFA3843811.1"/>
    <property type="molecule type" value="Genomic_DNA"/>
</dbReference>
<evidence type="ECO:0000313" key="4">
    <source>
        <dbReference type="Proteomes" id="UP001571476"/>
    </source>
</evidence>
<dbReference type="NCBIfam" id="NF033592">
    <property type="entry name" value="transpos_IS4_1"/>
    <property type="match status" value="1"/>
</dbReference>
<reference evidence="3 4" key="1">
    <citation type="submission" date="2024-08" db="EMBL/GenBank/DDBJ databases">
        <title>Genome sequence of Streptomyces aureus CACIA-1.46HGO.</title>
        <authorList>
            <person name="Evangelista-Martinez Z."/>
        </authorList>
    </citation>
    <scope>NUCLEOTIDE SEQUENCE [LARGE SCALE GENOMIC DNA]</scope>
    <source>
        <strain evidence="3 4">CACIA-1.46HGO</strain>
    </source>
</reference>
<accession>A0ABV4T2U6</accession>
<protein>
    <submittedName>
        <fullName evidence="3">IS4 family transposase</fullName>
    </submittedName>
</protein>
<dbReference type="SUPFAM" id="SSF53098">
    <property type="entry name" value="Ribonuclease H-like"/>
    <property type="match status" value="1"/>
</dbReference>
<keyword evidence="4" id="KW-1185">Reference proteome</keyword>
<evidence type="ECO:0000259" key="1">
    <source>
        <dbReference type="Pfam" id="PF01609"/>
    </source>
</evidence>
<dbReference type="Proteomes" id="UP001571476">
    <property type="component" value="Unassembled WGS sequence"/>
</dbReference>
<comment type="caution">
    <text evidence="3">The sequence shown here is derived from an EMBL/GenBank/DDBJ whole genome shotgun (WGS) entry which is preliminary data.</text>
</comment>